<dbReference type="InterPro" id="IPR011992">
    <property type="entry name" value="EF-hand-dom_pair"/>
</dbReference>
<proteinExistence type="predicted"/>
<dbReference type="GO" id="GO:0005524">
    <property type="term" value="F:ATP binding"/>
    <property type="evidence" value="ECO:0007669"/>
    <property type="project" value="UniProtKB-UniRule"/>
</dbReference>
<dbReference type="EMBL" id="JALJOR010000017">
    <property type="protein sequence ID" value="KAK9804764.1"/>
    <property type="molecule type" value="Genomic_DNA"/>
</dbReference>
<dbReference type="PANTHER" id="PTHR24349">
    <property type="entry name" value="SERINE/THREONINE-PROTEIN KINASE"/>
    <property type="match status" value="1"/>
</dbReference>
<dbReference type="InterPro" id="IPR011009">
    <property type="entry name" value="Kinase-like_dom_sf"/>
</dbReference>
<evidence type="ECO:0000259" key="9">
    <source>
        <dbReference type="PROSITE" id="PS50222"/>
    </source>
</evidence>
<evidence type="ECO:0000313" key="10">
    <source>
        <dbReference type="EMBL" id="KAK9804764.1"/>
    </source>
</evidence>
<dbReference type="PROSITE" id="PS50222">
    <property type="entry name" value="EF_HAND_2"/>
    <property type="match status" value="1"/>
</dbReference>
<gene>
    <name evidence="10" type="ORF">WJX72_004008</name>
</gene>
<dbReference type="Gene3D" id="3.30.200.20">
    <property type="entry name" value="Phosphorylase Kinase, domain 1"/>
    <property type="match status" value="1"/>
</dbReference>
<evidence type="ECO:0000256" key="4">
    <source>
        <dbReference type="ARBA" id="ARBA00022777"/>
    </source>
</evidence>
<feature type="region of interest" description="Disordered" evidence="7">
    <location>
        <begin position="1015"/>
        <end position="1037"/>
    </location>
</feature>
<accession>A0AAW1PAH4</accession>
<dbReference type="Proteomes" id="UP001489004">
    <property type="component" value="Unassembled WGS sequence"/>
</dbReference>
<keyword evidence="3 6" id="KW-0547">Nucleotide-binding</keyword>
<dbReference type="InterPro" id="IPR050205">
    <property type="entry name" value="CDPK_Ser/Thr_kinases"/>
</dbReference>
<evidence type="ECO:0000313" key="11">
    <source>
        <dbReference type="Proteomes" id="UP001489004"/>
    </source>
</evidence>
<keyword evidence="4" id="KW-0418">Kinase</keyword>
<organism evidence="10 11">
    <name type="scientific">[Myrmecia] bisecta</name>
    <dbReference type="NCBI Taxonomy" id="41462"/>
    <lineage>
        <taxon>Eukaryota</taxon>
        <taxon>Viridiplantae</taxon>
        <taxon>Chlorophyta</taxon>
        <taxon>core chlorophytes</taxon>
        <taxon>Trebouxiophyceae</taxon>
        <taxon>Trebouxiales</taxon>
        <taxon>Trebouxiaceae</taxon>
        <taxon>Myrmecia</taxon>
    </lineage>
</organism>
<dbReference type="SUPFAM" id="SSF56112">
    <property type="entry name" value="Protein kinase-like (PK-like)"/>
    <property type="match status" value="1"/>
</dbReference>
<sequence length="1037" mass="113102">MPRVDVWDVQHAKDYESVDCGFSRDLESRYEWGKELGKGGFGAVRVVTDKSTGKEYACKSIAKRLNIPNLSAQKQAVHLDNIKREIAVLKRLRGTLNVAHFKKAYEDDENIHIVMEYCRGGELWHRIGRRHYSEKTVASFMRAVLRTLAQCHSHRILHRDVKPGNFMLLNDDDRAPLKAIDFGMAVFFDPKQLPRTDLGLEGTPWFMAPEMLGSQVYPASDVWAAGVMAYQLLSGYLPFDDHRNRDSPALSKVWKSILTDEIAFKGSSWIDISDQAKDFVKLLLNRDHQQRPTATEALKHPWLQGSVADRGTGKPLSQTVVQRVQRYAQGNVLKRSIFELIAQELIKMMPPPAPSSPDGSGHGSGHGMLAYLKATGSGSPETAASPAKLAQIPSLRAGLLSGIRKRSSADLLATESAAAAIPEEGPRDADQVPVRPNLDRKSGSAHGGLEYWRPDLDRKSGSAHGGLEYWRTVQGSPQTPTESAMRKGASVHGGGNYWRIIRAAASAIRSGPVLGKADYLRTVCRGEEHEREETRKAARLALDTSAHGGAEYQRLLRRLSKDEHPSPRAWSDAADMELDGDSPKKSTSSISGEDSEDEVGTPKWAEAVYPDGKGPPAAAAGKSPFAQADAQWGSAEEAVNGKGGDSSRQQEGGASGDGAKEVPQLAIPASAGEAPVAGTGHGEIGRRGQSAYRQFLESQGGAVKPPEHSALREYSSQNLLEPSTSGPDQSQPQQAQQPQQPQQQQQQTRTVKRTPQATNISAALQSPFSADEQQHSAQAAPSVRSSQQPVSGPSSAAKADIRGSPSSQRVQFGEQAEVLGSDKSEPLKEHDGGSIDANSHQVTSSDGNVITLLELRDVMRKLHFTREAEGVTTEQLAAGLQRLGYQLDPSEMAVLMDQMDIKQSGKVDKSAFVASQLDWRAFQQTYREQWLECAKRAFSGIDLRKTGKLTVNDFVELLANKLPASEVEYAVEDALVEAGYADAEEVDFEGFLSLLHVGSYDNLNNLDQFDSRMRGDPGWTDHGGDSYTPHLQPVPED</sequence>
<feature type="compositionally biased region" description="Low complexity" evidence="7">
    <location>
        <begin position="612"/>
        <end position="628"/>
    </location>
</feature>
<keyword evidence="1" id="KW-0723">Serine/threonine-protein kinase</keyword>
<dbReference type="SMART" id="SM00220">
    <property type="entry name" value="S_TKc"/>
    <property type="match status" value="1"/>
</dbReference>
<feature type="compositionally biased region" description="Polar residues" evidence="7">
    <location>
        <begin position="714"/>
        <end position="728"/>
    </location>
</feature>
<dbReference type="InterPro" id="IPR008271">
    <property type="entry name" value="Ser/Thr_kinase_AS"/>
</dbReference>
<evidence type="ECO:0000259" key="8">
    <source>
        <dbReference type="PROSITE" id="PS50011"/>
    </source>
</evidence>
<dbReference type="PROSITE" id="PS50011">
    <property type="entry name" value="PROTEIN_KINASE_DOM"/>
    <property type="match status" value="1"/>
</dbReference>
<protein>
    <submittedName>
        <fullName evidence="10">Uncharacterized protein</fullName>
    </submittedName>
</protein>
<feature type="region of interest" description="Disordered" evidence="7">
    <location>
        <begin position="558"/>
        <end position="842"/>
    </location>
</feature>
<dbReference type="SUPFAM" id="SSF47473">
    <property type="entry name" value="EF-hand"/>
    <property type="match status" value="1"/>
</dbReference>
<feature type="compositionally biased region" description="Polar residues" evidence="7">
    <location>
        <begin position="775"/>
        <end position="794"/>
    </location>
</feature>
<dbReference type="GO" id="GO:0005509">
    <property type="term" value="F:calcium ion binding"/>
    <property type="evidence" value="ECO:0007669"/>
    <property type="project" value="InterPro"/>
</dbReference>
<name>A0AAW1PAH4_9CHLO</name>
<evidence type="ECO:0000256" key="6">
    <source>
        <dbReference type="PROSITE-ProRule" id="PRU10141"/>
    </source>
</evidence>
<dbReference type="InterPro" id="IPR002048">
    <property type="entry name" value="EF_hand_dom"/>
</dbReference>
<dbReference type="AlphaFoldDB" id="A0AAW1PAH4"/>
<feature type="region of interest" description="Disordered" evidence="7">
    <location>
        <begin position="350"/>
        <end position="387"/>
    </location>
</feature>
<keyword evidence="5 6" id="KW-0067">ATP-binding</keyword>
<feature type="domain" description="Protein kinase" evidence="8">
    <location>
        <begin position="30"/>
        <end position="303"/>
    </location>
</feature>
<dbReference type="CDD" id="cd05117">
    <property type="entry name" value="STKc_CAMK"/>
    <property type="match status" value="1"/>
</dbReference>
<dbReference type="Pfam" id="PF00069">
    <property type="entry name" value="Pkinase"/>
    <property type="match status" value="1"/>
</dbReference>
<feature type="binding site" evidence="6">
    <location>
        <position position="63"/>
    </location>
    <ligand>
        <name>ATP</name>
        <dbReference type="ChEBI" id="CHEBI:30616"/>
    </ligand>
</feature>
<keyword evidence="11" id="KW-1185">Reference proteome</keyword>
<dbReference type="GO" id="GO:0004674">
    <property type="term" value="F:protein serine/threonine kinase activity"/>
    <property type="evidence" value="ECO:0007669"/>
    <property type="project" value="UniProtKB-KW"/>
</dbReference>
<feature type="region of interest" description="Disordered" evidence="7">
    <location>
        <begin position="417"/>
        <end position="457"/>
    </location>
</feature>
<dbReference type="PROSITE" id="PS00107">
    <property type="entry name" value="PROTEIN_KINASE_ATP"/>
    <property type="match status" value="1"/>
</dbReference>
<dbReference type="Gene3D" id="1.10.238.10">
    <property type="entry name" value="EF-hand"/>
    <property type="match status" value="1"/>
</dbReference>
<feature type="compositionally biased region" description="Polar residues" evidence="7">
    <location>
        <begin position="753"/>
        <end position="768"/>
    </location>
</feature>
<dbReference type="Gene3D" id="1.10.510.10">
    <property type="entry name" value="Transferase(Phosphotransferase) domain 1"/>
    <property type="match status" value="1"/>
</dbReference>
<feature type="domain" description="EF-hand" evidence="9">
    <location>
        <begin position="929"/>
        <end position="964"/>
    </location>
</feature>
<evidence type="ECO:0000256" key="2">
    <source>
        <dbReference type="ARBA" id="ARBA00022679"/>
    </source>
</evidence>
<dbReference type="InterPro" id="IPR017441">
    <property type="entry name" value="Protein_kinase_ATP_BS"/>
</dbReference>
<evidence type="ECO:0000256" key="5">
    <source>
        <dbReference type="ARBA" id="ARBA00022840"/>
    </source>
</evidence>
<reference evidence="10 11" key="1">
    <citation type="journal article" date="2024" name="Nat. Commun.">
        <title>Phylogenomics reveals the evolutionary origins of lichenization in chlorophyte algae.</title>
        <authorList>
            <person name="Puginier C."/>
            <person name="Libourel C."/>
            <person name="Otte J."/>
            <person name="Skaloud P."/>
            <person name="Haon M."/>
            <person name="Grisel S."/>
            <person name="Petersen M."/>
            <person name="Berrin J.G."/>
            <person name="Delaux P.M."/>
            <person name="Dal Grande F."/>
            <person name="Keller J."/>
        </authorList>
    </citation>
    <scope>NUCLEOTIDE SEQUENCE [LARGE SCALE GENOMIC DNA]</scope>
    <source>
        <strain evidence="10 11">SAG 2043</strain>
    </source>
</reference>
<feature type="compositionally biased region" description="Basic and acidic residues" evidence="7">
    <location>
        <begin position="820"/>
        <end position="833"/>
    </location>
</feature>
<evidence type="ECO:0000256" key="1">
    <source>
        <dbReference type="ARBA" id="ARBA00022527"/>
    </source>
</evidence>
<dbReference type="PROSITE" id="PS00108">
    <property type="entry name" value="PROTEIN_KINASE_ST"/>
    <property type="match status" value="1"/>
</dbReference>
<keyword evidence="2" id="KW-0808">Transferase</keyword>
<evidence type="ECO:0000256" key="3">
    <source>
        <dbReference type="ARBA" id="ARBA00022741"/>
    </source>
</evidence>
<dbReference type="InterPro" id="IPR000719">
    <property type="entry name" value="Prot_kinase_dom"/>
</dbReference>
<evidence type="ECO:0000256" key="7">
    <source>
        <dbReference type="SAM" id="MobiDB-lite"/>
    </source>
</evidence>
<feature type="compositionally biased region" description="Low complexity" evidence="7">
    <location>
        <begin position="729"/>
        <end position="747"/>
    </location>
</feature>
<comment type="caution">
    <text evidence="10">The sequence shown here is derived from an EMBL/GenBank/DDBJ whole genome shotgun (WGS) entry which is preliminary data.</text>
</comment>